<name>A0A4Q1SEP1_9BACT</name>
<proteinExistence type="predicted"/>
<keyword evidence="1" id="KW-0732">Signal</keyword>
<evidence type="ECO:0000313" key="2">
    <source>
        <dbReference type="EMBL" id="RXS95759.1"/>
    </source>
</evidence>
<accession>A0A4Q1SEP1</accession>
<sequence length="257" mass="27798">MVDRRRFLARSIVLTAAAMPAVIHAQKVPSSSDSDPELLSSMRTRLARELDDPALAATLAPSILNVGFEWTSPMRPAADLRAVIAYSFGNRLAADPKAQPEPGPVNEVLADTVVRVHKLLPSGSRIYAQWEIAHFLTAKYGFKDVVSIEPVIAADGTVTYLSTDGVAEAAVKRAGGTAAIGPVAVVGHRDHAKRCVLTSRGRGMDAWVAKEVSLPVEYDAESGQPWTRRRDLYLLHDMAAQMMMLRAAKIAEAYPKG</sequence>
<protein>
    <recommendedName>
        <fullName evidence="4">Lipoprotein</fullName>
    </recommendedName>
</protein>
<feature type="signal peptide" evidence="1">
    <location>
        <begin position="1"/>
        <end position="25"/>
    </location>
</feature>
<organism evidence="2 3">
    <name type="scientific">Silvibacterium dinghuense</name>
    <dbReference type="NCBI Taxonomy" id="1560006"/>
    <lineage>
        <taxon>Bacteria</taxon>
        <taxon>Pseudomonadati</taxon>
        <taxon>Acidobacteriota</taxon>
        <taxon>Terriglobia</taxon>
        <taxon>Terriglobales</taxon>
        <taxon>Acidobacteriaceae</taxon>
        <taxon>Silvibacterium</taxon>
    </lineage>
</organism>
<evidence type="ECO:0000256" key="1">
    <source>
        <dbReference type="SAM" id="SignalP"/>
    </source>
</evidence>
<gene>
    <name evidence="2" type="ORF">ESZ00_12595</name>
</gene>
<feature type="chain" id="PRO_5020266764" description="Lipoprotein" evidence="1">
    <location>
        <begin position="26"/>
        <end position="257"/>
    </location>
</feature>
<evidence type="ECO:0008006" key="4">
    <source>
        <dbReference type="Google" id="ProtNLM"/>
    </source>
</evidence>
<evidence type="ECO:0000313" key="3">
    <source>
        <dbReference type="Proteomes" id="UP000290253"/>
    </source>
</evidence>
<dbReference type="Proteomes" id="UP000290253">
    <property type="component" value="Unassembled WGS sequence"/>
</dbReference>
<reference evidence="2 3" key="1">
    <citation type="journal article" date="2016" name="Int. J. Syst. Evol. Microbiol.">
        <title>Acidipila dinghuensis sp. nov., an acidobacterium isolated from forest soil.</title>
        <authorList>
            <person name="Jiang Y.W."/>
            <person name="Wang J."/>
            <person name="Chen M.H."/>
            <person name="Lv Y.Y."/>
            <person name="Qiu L.H."/>
        </authorList>
    </citation>
    <scope>NUCLEOTIDE SEQUENCE [LARGE SCALE GENOMIC DNA]</scope>
    <source>
        <strain evidence="2 3">DHOF10</strain>
    </source>
</reference>
<dbReference type="AlphaFoldDB" id="A0A4Q1SEP1"/>
<dbReference type="OrthoDB" id="3869642at2"/>
<comment type="caution">
    <text evidence="2">The sequence shown here is derived from an EMBL/GenBank/DDBJ whole genome shotgun (WGS) entry which is preliminary data.</text>
</comment>
<dbReference type="EMBL" id="SDMK01000002">
    <property type="protein sequence ID" value="RXS95759.1"/>
    <property type="molecule type" value="Genomic_DNA"/>
</dbReference>
<keyword evidence="3" id="KW-1185">Reference proteome</keyword>